<keyword evidence="2" id="KW-0346">Stress response</keyword>
<keyword evidence="3" id="KW-1185">Reference proteome</keyword>
<evidence type="ECO:0000313" key="2">
    <source>
        <dbReference type="EMBL" id="OAO78608.1"/>
    </source>
</evidence>
<keyword evidence="1" id="KW-1133">Transmembrane helix</keyword>
<dbReference type="CDD" id="cd06464">
    <property type="entry name" value="ACD_sHsps-like"/>
    <property type="match status" value="1"/>
</dbReference>
<evidence type="ECO:0000256" key="1">
    <source>
        <dbReference type="SAM" id="Phobius"/>
    </source>
</evidence>
<keyword evidence="1" id="KW-0812">Transmembrane</keyword>
<organism evidence="2 3">
    <name type="scientific">Anoxybacillus flavithermus</name>
    <dbReference type="NCBI Taxonomy" id="33934"/>
    <lineage>
        <taxon>Bacteria</taxon>
        <taxon>Bacillati</taxon>
        <taxon>Bacillota</taxon>
        <taxon>Bacilli</taxon>
        <taxon>Bacillales</taxon>
        <taxon>Anoxybacillaceae</taxon>
        <taxon>Anoxybacillus</taxon>
    </lineage>
</organism>
<dbReference type="Proteomes" id="UP000078336">
    <property type="component" value="Unassembled WGS sequence"/>
</dbReference>
<name>A0A178TA66_9BACL</name>
<proteinExistence type="predicted"/>
<dbReference type="PATRIC" id="fig|33934.7.peg.2679"/>
<dbReference type="InterPro" id="IPR008978">
    <property type="entry name" value="HSP20-like_chaperone"/>
</dbReference>
<gene>
    <name evidence="2" type="ORF">TAF16_1768</name>
</gene>
<accession>A0A178TA66</accession>
<dbReference type="EMBL" id="LUCQ01000104">
    <property type="protein sequence ID" value="OAO78608.1"/>
    <property type="molecule type" value="Genomic_DNA"/>
</dbReference>
<sequence>MVVHFSLVFFAYTLFLSHLFYIFTPITYKKFRARFTFFLHILRTNVYERATKSIFLPYPVSESDIQASFQDGKLIIRLPQRKTFIPIE</sequence>
<reference evidence="2 3" key="1">
    <citation type="submission" date="2016-03" db="EMBL/GenBank/DDBJ databases">
        <title>Spore heat resistance.</title>
        <authorList>
            <person name="Boekhorst J."/>
            <person name="Berendsen E.M."/>
            <person name="Wells-Bennik M.H."/>
            <person name="Kuipers O.P."/>
        </authorList>
    </citation>
    <scope>NUCLEOTIDE SEQUENCE [LARGE SCALE GENOMIC DNA]</scope>
    <source>
        <strain evidence="2 3">AF16</strain>
    </source>
</reference>
<evidence type="ECO:0000313" key="3">
    <source>
        <dbReference type="Proteomes" id="UP000078336"/>
    </source>
</evidence>
<feature type="transmembrane region" description="Helical" evidence="1">
    <location>
        <begin position="6"/>
        <end position="24"/>
    </location>
</feature>
<dbReference type="AlphaFoldDB" id="A0A178TA66"/>
<keyword evidence="1" id="KW-0472">Membrane</keyword>
<comment type="caution">
    <text evidence="2">The sequence shown here is derived from an EMBL/GenBank/DDBJ whole genome shotgun (WGS) entry which is preliminary data.</text>
</comment>
<protein>
    <submittedName>
        <fullName evidence="2">Heat shock protein class I (Low molecular weight)</fullName>
    </submittedName>
</protein>
<dbReference type="SUPFAM" id="SSF49764">
    <property type="entry name" value="HSP20-like chaperones"/>
    <property type="match status" value="1"/>
</dbReference>